<dbReference type="SUPFAM" id="SSF51126">
    <property type="entry name" value="Pectin lyase-like"/>
    <property type="match status" value="1"/>
</dbReference>
<dbReference type="Gene3D" id="2.160.20.10">
    <property type="entry name" value="Single-stranded right-handed beta-helix, Pectin lyase-like"/>
    <property type="match status" value="1"/>
</dbReference>
<proteinExistence type="predicted"/>
<dbReference type="RefSeq" id="WP_167083090.1">
    <property type="nucleotide sequence ID" value="NZ_BAAADC010000001.1"/>
</dbReference>
<keyword evidence="2" id="KW-0732">Signal</keyword>
<dbReference type="SMART" id="SM00912">
    <property type="entry name" value="Haemagg_act"/>
    <property type="match status" value="1"/>
</dbReference>
<evidence type="ECO:0000259" key="3">
    <source>
        <dbReference type="SMART" id="SM00912"/>
    </source>
</evidence>
<evidence type="ECO:0000313" key="5">
    <source>
        <dbReference type="Proteomes" id="UP000570514"/>
    </source>
</evidence>
<dbReference type="InterPro" id="IPR008638">
    <property type="entry name" value="FhaB/CdiA-like_TPS"/>
</dbReference>
<keyword evidence="5" id="KW-1185">Reference proteome</keyword>
<dbReference type="InterPro" id="IPR050909">
    <property type="entry name" value="Bact_Autotransporter_VF"/>
</dbReference>
<dbReference type="Proteomes" id="UP000570514">
    <property type="component" value="Unassembled WGS sequence"/>
</dbReference>
<feature type="signal peptide" evidence="2">
    <location>
        <begin position="1"/>
        <end position="36"/>
    </location>
</feature>
<dbReference type="PANTHER" id="PTHR12338:SF5">
    <property type="entry name" value="ANTIGEN 43-RELATED"/>
    <property type="match status" value="1"/>
</dbReference>
<dbReference type="NCBIfam" id="TIGR01901">
    <property type="entry name" value="adhes_NPXG"/>
    <property type="match status" value="1"/>
</dbReference>
<feature type="chain" id="PRO_5032432894" evidence="2">
    <location>
        <begin position="37"/>
        <end position="4296"/>
    </location>
</feature>
<dbReference type="Pfam" id="PF05860">
    <property type="entry name" value="TPS"/>
    <property type="match status" value="1"/>
</dbReference>
<comment type="caution">
    <text evidence="4">The sequence shown here is derived from an EMBL/GenBank/DDBJ whole genome shotgun (WGS) entry which is preliminary data.</text>
</comment>
<dbReference type="InterPro" id="IPR012334">
    <property type="entry name" value="Pectin_lyas_fold"/>
</dbReference>
<dbReference type="Pfam" id="PF12545">
    <property type="entry name" value="DUF3739"/>
    <property type="match status" value="1"/>
</dbReference>
<dbReference type="InterPro" id="IPR011050">
    <property type="entry name" value="Pectin_lyase_fold/virulence"/>
</dbReference>
<sequence length="4296" mass="433282">MTNRGSKIGFKRAHWRQALLAGTSLISLCAANPALASDILRGNPMAAPTVAVDNATASSQAAAAAATRAQNSLLRATQAVQNLRAAQDAARALVLNATSSVPNGLTTGGLEVVANPVSAANDPTGKKTWQGADAPTQSTDTSGNVSVAIKQTESKAILSWKSYNVGSKTTLTYDQQGNKDWIALNRVVGDSVAPSQILGSVKSDGTVLVINQNGIIFGGSAQINTNSLIASTLDVGRYKDGSGNAMTIPGRNLEFLNYGLLGYSDSTGATGAGTDGTFSGVKSGQSVVATGKIEVDPGASIASGDGGYILLAGSEVHNSGALTATNGQVILAAGDTLTLLRATGASDSSVPGIRGFLPYAFSDSTAGATHVAENTTTGLIQSARGSIILVSAGSSTKSATINSGGLFSTTSVSRNGAIEISGANIEIGSGSRIAILADRNDETIPQDSSSISNFKPSLVNVGNLFDVNNGGFTGSLIDIASDTLIYAPSGNISIGAASGASGKQSTSSSSRIFVDSGATIDASGLKDVLIPASRNTITISPLKGNELANSPMYKDSFLNGATVTVDPRLSGVRDDGVAWIGSPLISAQAYYQQVGVKVSELMTTGGNVALGTGYYTGSGATTTVSDVIVKKGATIDISGGWVAYQGGTVKTTQLLTSDGRIVDIGSANFSDIYTGIYTGSTEDHSHWGLSNTFSGIFQTGEKIVQTYTEGRDAGSLTIKSSAITLDGTIYADAFAGIQQKLAAAAGTASSSIYGDTRTLQAAKSQLPAGGALIIQSLALNSAVSGTYLGGADITIVADADYQALADNISYGQKAAVSADGKATIPARDTASYLTRDQLATVELSDKLLSQSGFSDVSLYTSGSVKVAKTATVTLNAGGAFNVLSGRNAKIDGVVRVPSGSIALETFDSRLTSAGGSVFSTVAATVGSFDITVNGTLSTRGLWVNDYGASDDTLLGKAWLNGGSISLYAAPHVSALNTGGRTSTDLSGSIYINTGSLVDVASGGYVNRYGSLDLTAKGGNLSLYDETAYFQLAQSGGYDIEGIVSGFRVDGLFYTGSQQYVPINPAEINARIVIDTAAIKAQGFGGGGTFTLTTPQIAFGSDLTSKATQLPLDFFSTAGFANYNITSYKTALSANPFNNGAGGTTALLDTQTLAVGAGQTLSLTQSMLPSVLTAVQATALRNLTTGGDLFSVLTASVPDNAWDAKAVNLTLGGLVELHVAKGGQITGADGVTLTVGKLLNEGTIRLAGGTIVQQLVMPNLYETEYNTTNVTVTSIGIRDFSDIFTVKADGTIDENTASKYDPTLTNAQLAGAGDTVNRHPIYRLGLLDADQGVVLASGSVTDLSGVSIRNPYAVDSKTGTQLVTGRIVAGGSLVTDPRAALNGQALFQSSRVGTTYWLLANNAVGFGVDQSGKTLTIASGAVLNLSGVSDVYDLPAAGSTLAVTTYAPTKVWSNGGALSAGAGATLTGAVIKAHGGSDEAENGTLALLNPVLVQHDPATAVANAVSVDLINSAGFDTFVAQGSINSLGDVSLDLGRAFFLQSRPLVGLSTTPGDAAVATVRAGGKLVINAPYVGLSSSMDVIANPARGTPGLGSVVFNARNIDVTGAVLFDQSVASATLNASGDVRLIGATPWQVTYGAPISAAITTLKGGIAVNGDLTINAAQIYPTTGSTIAITSTKAGGTITFGRTTTATPDAPYSAGASLVVAASNIVQGGVLRVPLGSLTLGTSSDYYGLNGSTNYVLAPATTSLELTAGSVTSVSANGLTIPYGTTTDQTEWYFSPTSGDVLSSAPAKVLTLNGTSVVVDSGSKVDISGGGDVYAYEFVPGTGGSRDVLDRYNPDIYTGNSGYQYADRRQVYAIVPGLSNNSVAAVDPIYSSDYASLSSSSGVGTRVYLSGGNGLAAGWYTLLPAKYAMLPGGMLVVEQTGAKNVVPGTNAALADGTLQVAGFYGDALSGSQSSTRRLFTVQSQSLIKSESNIAITTGNSYFGQKASDGSTVASQLPIDAGRLVINPGATLVVNSVLSTAAASGGRGAQVDITATNIDVAAALPQTTTGDSTVHVTATSLTNLHAASLLIGGTRADNADGTTTLNVSAETVRLRNGSDKPLSAGEVILAGTKSVTVEDGASISATSDLRDTRSGAYLIGSTTTSGTGALVRVANGPERLTVRTNSTGNATLAVGAATLSGSSVMLDSSGANSLSSAVAFKDTKTVALGAPRIGLGVDPASYSGLALTSALTDILNKSGAAVTLRSQSSIDLAGGSYSFGSIRLDAGALSSTDGGSVSITADSISLGNAGGGNTVCGSCAAGSGSLALSAKGIVFTDGIVATKVAATAGTTTTETNFFGGGVTLTAQNGVFARGTNGGIDTGTAALTLHTPYLGDNTPASSSTSTAVVIPSLTLTTAGNLRIDNSGGGAVSSLTAVPGMVLALNGASVAISGTTVNATAGTIAVVSASDITLSAGAMVKAPGYSKTYGDSVDSTTTNAPGGLVSLTAKQGNIDLQSGTTLSVGGGSGAGGSLKLIASKGTINLGGTIDGKAPGGGSSLALDTAGAIDLLTISGLASSSGFTAGLDVHSHSGDLVLAQGKAIRTGSLSLTADGGAVVISGTIDTSGTDGGDVSLYGTNGVSLNASAVIDAHASGYGSADTRQAEAGTVTLGTIGSGAIAIAQGAAINVAASRTGDRLVPYYTNDVKYYKYVEADLGGKVILRAPVVVQSGPDTVNVSLADASSIKGAREIDLVGVKSWDLRGLAAIANSGVTLDTASNTVTLDPRGNYLSGTTTADGIVRFVQDFDVSGAYGALGGLASSSVFHAKPGVDLAFDGNVKLDRNWNLAAGTVNVTAAVAAGVMGKETFSGSGGTSVTKYYVVPGKDAALMTDFVTMLYRTGGSVRGEAPVLSLKATGDLAINASINDGFFQFRNQTDADYLAQAVAGGAEYAVVFPSGFNYNAFLGQTLDISSYSSFVTKSAATSSSTVYVPYSSDGNSASPEKSGDPFGTAALFPRLSDNTVVQSSTLGLVAGADLVRASGVLQASVDPLAIDPSSSGTLSVGGAYSYSYGGTVQNTYYGAYFSSLLGTGNFGLSVYSQNATTAAGWQDKVLAKSGGYSYPGQNTLVYGTNKKSAVLIPNTPATNKIDTVSDLIYLNLGLTSGNTLGQGKLTSTLTNLTLRDIAKISDTTNPLYDAYLHNLYISNATAPTGGGDFFTVVSRDSTVDPYTATSSQSAFIRLVVSVKTAAYILQKYVDPITPKGGGQVTATVNSLVRTGTGDIHLAAAGNVDLTGGSTAATNVYSAGITYTAQLGGAAVYTAGYAADTALRTVLDPETGLPVTIDPSSWLKNTTQFSATPLSAYGSQLRATGFNSGVTGVLVSDDAYAEGGGDVTITAGKDVLGRTDTSAGLAIANSATATPWAGGADAPWRAGAVGSDTWAKIDHQLYRSGVGALGGGNVTVKAGRDVSDLTVTTATSMTTATTKSGIATSKALMTFGRGDVLVTAGRNILGGKIDVASGTGTVYASGDITEAGTLALPSRNGGVANISNLLELRLSDATVTVTANGSASLLGIGALGVTQQNRGGGATPELINNLNAAAFYSPNASIAITANGTVSLANSDANTLVGDTVYVTRTVYPGSLAVTSLTGDLLFGSASILMMPSQTGQLRLLAARNIAPVILAMLDADPGVLPGFYTAYGSALTLSGTGTATGGIALAFPALLPSTTSQQRALQHKAVATHQDDAEPVRIYAGNDIGSSGQGVTLSLPKQARVTAGRDIVNMMFFGQNLSASDITRIVAGRDITGTSVLRNITGSNATAAVMLGNTFVLGGPGTLSLEAGRNLGPFLNSATIGTATKSAYAGGILTVGNEWNPWLPKDGANIVALFGVAKGINYDGLRDYYLDPANLANLPDYLFEQVTVNENNGSATAQGTAADRSKPVYAPLLIAYMQANQSAALKAAYGKTDVTYAQAYTAFATLPELTQRAFLNQVYFNELKQTSIPASPSYLQYARGYRAVNLLFPASLGYTANDLTGTTNGAASLAHTGNLDFRLAAIETTRGGDISILGPGGRILAGSTVSTAAQAARRYYIANSLFSGTPVTIDSAASISAIPTGYEGVLTLRGGGISAFTDGDFLVNQSRVFTEQGGDIIMWSSNANLNAGQGAKTSANFPPVVFRISPNGYFELDQAGSTTGAGIAALQATPDSPASNIYLIAPAGTVDLGDAGVRVSGDFYVAAAHVSNADNLKVGGQTYGIPTVFVPDGGALTAASNTAAAGAQAAMPEKGNSSAVDLPSIITVEVLGYGGEPASDDDNKRRRK</sequence>
<feature type="region of interest" description="Disordered" evidence="1">
    <location>
        <begin position="121"/>
        <end position="142"/>
    </location>
</feature>
<protein>
    <submittedName>
        <fullName evidence="4">Filamentous hemagglutinin family protein</fullName>
    </submittedName>
</protein>
<gene>
    <name evidence="4" type="ORF">FHS83_002280</name>
</gene>
<dbReference type="EMBL" id="JAASRM010000001">
    <property type="protein sequence ID" value="NIK88962.1"/>
    <property type="molecule type" value="Genomic_DNA"/>
</dbReference>
<feature type="domain" description="Filamentous haemagglutinin FhaB/tRNA nuclease CdiA-like TPS" evidence="3">
    <location>
        <begin position="120"/>
        <end position="239"/>
    </location>
</feature>
<reference evidence="4 5" key="1">
    <citation type="submission" date="2020-03" db="EMBL/GenBank/DDBJ databases">
        <title>Genomic Encyclopedia of Type Strains, Phase IV (KMG-IV): sequencing the most valuable type-strain genomes for metagenomic binning, comparative biology and taxonomic classification.</title>
        <authorList>
            <person name="Goeker M."/>
        </authorList>
    </citation>
    <scope>NUCLEOTIDE SEQUENCE [LARGE SCALE GENOMIC DNA]</scope>
    <source>
        <strain evidence="4 5">DSM 19867</strain>
    </source>
</reference>
<accession>A0A846N145</accession>
<dbReference type="InterPro" id="IPR021026">
    <property type="entry name" value="Filamn_hemagglutn_DUF3739"/>
</dbReference>
<evidence type="ECO:0000256" key="2">
    <source>
        <dbReference type="SAM" id="SignalP"/>
    </source>
</evidence>
<evidence type="ECO:0000256" key="1">
    <source>
        <dbReference type="SAM" id="MobiDB-lite"/>
    </source>
</evidence>
<evidence type="ECO:0000313" key="4">
    <source>
        <dbReference type="EMBL" id="NIK88962.1"/>
    </source>
</evidence>
<name>A0A846N145_9PROT</name>
<organism evidence="4 5">
    <name type="scientific">Rhizomicrobium palustre</name>
    <dbReference type="NCBI Taxonomy" id="189966"/>
    <lineage>
        <taxon>Bacteria</taxon>
        <taxon>Pseudomonadati</taxon>
        <taxon>Pseudomonadota</taxon>
        <taxon>Alphaproteobacteria</taxon>
        <taxon>Micropepsales</taxon>
        <taxon>Micropepsaceae</taxon>
        <taxon>Rhizomicrobium</taxon>
    </lineage>
</organism>
<dbReference type="PANTHER" id="PTHR12338">
    <property type="entry name" value="AUTOTRANSPORTER"/>
    <property type="match status" value="1"/>
</dbReference>